<sequence length="260" mass="29228">MAKLSALREDSGRAIVRLMRQVEPAANREVLVRTVDELCLHFHVVAVATLLVDGNPQGFFLNLCRAAENWRRLLTHCRLKQWALPASRYMEPLLGAVAAGHWSLARQVAEFAETRWLPDEEYRSEHARAQLFHALVSPGTRDVVIPRVEALEALELETEPDRAACARALLDGDAAAFSDAFRHAVLVHGEDIEKRAKLFTTPVTRFAPKRAIWLEGLALLRLSERADIASFDEHFQYCPPLARTPMTSRYTGDWVVSLGP</sequence>
<dbReference type="EMBL" id="CP022203">
    <property type="protein sequence ID" value="ATB45718.1"/>
    <property type="molecule type" value="Genomic_DNA"/>
</dbReference>
<dbReference type="AlphaFoldDB" id="A0A250JPX4"/>
<protein>
    <submittedName>
        <fullName evidence="1">Uncharacterized protein</fullName>
    </submittedName>
</protein>
<reference evidence="1 2" key="1">
    <citation type="submission" date="2017-06" db="EMBL/GenBank/DDBJ databases">
        <title>Sequencing and comparative analysis of myxobacterial genomes.</title>
        <authorList>
            <person name="Rupp O."/>
            <person name="Goesmann A."/>
            <person name="Sogaard-Andersen L."/>
        </authorList>
    </citation>
    <scope>NUCLEOTIDE SEQUENCE [LARGE SCALE GENOMIC DNA]</scope>
    <source>
        <strain evidence="1 2">DSM 14697</strain>
    </source>
</reference>
<dbReference type="OrthoDB" id="5515905at2"/>
<gene>
    <name evidence="1" type="ORF">MYMAC_001303</name>
</gene>
<evidence type="ECO:0000313" key="1">
    <source>
        <dbReference type="EMBL" id="ATB45718.1"/>
    </source>
</evidence>
<dbReference type="RefSeq" id="WP_095957454.1">
    <property type="nucleotide sequence ID" value="NZ_CP022203.1"/>
</dbReference>
<evidence type="ECO:0000313" key="2">
    <source>
        <dbReference type="Proteomes" id="UP000217343"/>
    </source>
</evidence>
<dbReference type="KEGG" id="mmas:MYMAC_001303"/>
<accession>A0A250JPX4</accession>
<proteinExistence type="predicted"/>
<name>A0A250JPX4_9BACT</name>
<organism evidence="1 2">
    <name type="scientific">Corallococcus macrosporus DSM 14697</name>
    <dbReference type="NCBI Taxonomy" id="1189310"/>
    <lineage>
        <taxon>Bacteria</taxon>
        <taxon>Pseudomonadati</taxon>
        <taxon>Myxococcota</taxon>
        <taxon>Myxococcia</taxon>
        <taxon>Myxococcales</taxon>
        <taxon>Cystobacterineae</taxon>
        <taxon>Myxococcaceae</taxon>
        <taxon>Corallococcus</taxon>
    </lineage>
</organism>
<keyword evidence="2" id="KW-1185">Reference proteome</keyword>
<dbReference type="Proteomes" id="UP000217343">
    <property type="component" value="Chromosome"/>
</dbReference>